<comment type="caution">
    <text evidence="2">The sequence shown here is derived from an EMBL/GenBank/DDBJ whole genome shotgun (WGS) entry which is preliminary data.</text>
</comment>
<feature type="transmembrane region" description="Helical" evidence="1">
    <location>
        <begin position="101"/>
        <end position="124"/>
    </location>
</feature>
<evidence type="ECO:0000256" key="1">
    <source>
        <dbReference type="SAM" id="Phobius"/>
    </source>
</evidence>
<sequence length="190" mass="20490">MNVQHRSPVEKIADWWLGRVWPDLAIAALAVVAHAVALRAGWVDSGPNEIPPDQRGFIYVALSTVTALAAGTNNTAVGSYVSSAGAVVDEVRKTHGRSIRLSLRSVGTWLWVVAVLSLICLAIDPQDGERAPVTHGAAWLAEGLVVLAVVKFVRLTLIQDLLLAANDLSRAKEQARQKRALRRRSQLPPG</sequence>
<protein>
    <submittedName>
        <fullName evidence="2">Uncharacterized protein</fullName>
    </submittedName>
</protein>
<keyword evidence="1" id="KW-0812">Transmembrane</keyword>
<feature type="transmembrane region" description="Helical" evidence="1">
    <location>
        <begin position="57"/>
        <end position="81"/>
    </location>
</feature>
<feature type="transmembrane region" description="Helical" evidence="1">
    <location>
        <begin position="136"/>
        <end position="153"/>
    </location>
</feature>
<accession>A0ABW3W7E6</accession>
<reference evidence="3" key="1">
    <citation type="journal article" date="2019" name="Int. J. Syst. Evol. Microbiol.">
        <title>The Global Catalogue of Microorganisms (GCM) 10K type strain sequencing project: providing services to taxonomists for standard genome sequencing and annotation.</title>
        <authorList>
            <consortium name="The Broad Institute Genomics Platform"/>
            <consortium name="The Broad Institute Genome Sequencing Center for Infectious Disease"/>
            <person name="Wu L."/>
            <person name="Ma J."/>
        </authorList>
    </citation>
    <scope>NUCLEOTIDE SEQUENCE [LARGE SCALE GENOMIC DNA]</scope>
    <source>
        <strain evidence="3">CCUG 52478</strain>
    </source>
</reference>
<organism evidence="2 3">
    <name type="scientific">Nocardioides ginsengisoli</name>
    <dbReference type="NCBI Taxonomy" id="363868"/>
    <lineage>
        <taxon>Bacteria</taxon>
        <taxon>Bacillati</taxon>
        <taxon>Actinomycetota</taxon>
        <taxon>Actinomycetes</taxon>
        <taxon>Propionibacteriales</taxon>
        <taxon>Nocardioidaceae</taxon>
        <taxon>Nocardioides</taxon>
    </lineage>
</organism>
<dbReference type="RefSeq" id="WP_367918200.1">
    <property type="nucleotide sequence ID" value="NZ_BAABAC010000007.1"/>
</dbReference>
<feature type="transmembrane region" description="Helical" evidence="1">
    <location>
        <begin position="20"/>
        <end position="37"/>
    </location>
</feature>
<dbReference type="EMBL" id="JBHTLX010000033">
    <property type="protein sequence ID" value="MFD1251064.1"/>
    <property type="molecule type" value="Genomic_DNA"/>
</dbReference>
<dbReference type="Proteomes" id="UP001597229">
    <property type="component" value="Unassembled WGS sequence"/>
</dbReference>
<keyword evidence="1" id="KW-1133">Transmembrane helix</keyword>
<name>A0ABW3W7E6_9ACTN</name>
<proteinExistence type="predicted"/>
<evidence type="ECO:0000313" key="3">
    <source>
        <dbReference type="Proteomes" id="UP001597229"/>
    </source>
</evidence>
<evidence type="ECO:0000313" key="2">
    <source>
        <dbReference type="EMBL" id="MFD1251064.1"/>
    </source>
</evidence>
<keyword evidence="3" id="KW-1185">Reference proteome</keyword>
<keyword evidence="1" id="KW-0472">Membrane</keyword>
<gene>
    <name evidence="2" type="ORF">ACFQ3F_24955</name>
</gene>